<dbReference type="EMBL" id="QKMR01000033">
    <property type="protein sequence ID" value="PYG84328.1"/>
    <property type="molecule type" value="Genomic_DNA"/>
</dbReference>
<dbReference type="InterPro" id="IPR001119">
    <property type="entry name" value="SLH_dom"/>
</dbReference>
<dbReference type="OrthoDB" id="5845122at2"/>
<keyword evidence="5" id="KW-1185">Reference proteome</keyword>
<gene>
    <name evidence="4" type="ORF">LY28_03642</name>
</gene>
<keyword evidence="1" id="KW-0677">Repeat</keyword>
<keyword evidence="2" id="KW-0732">Signal</keyword>
<feature type="domain" description="SLH" evidence="3">
    <location>
        <begin position="66"/>
        <end position="129"/>
    </location>
</feature>
<proteinExistence type="predicted"/>
<comment type="caution">
    <text evidence="4">The sequence shown here is derived from an EMBL/GenBank/DDBJ whole genome shotgun (WGS) entry which is preliminary data.</text>
</comment>
<evidence type="ECO:0000313" key="5">
    <source>
        <dbReference type="Proteomes" id="UP000248132"/>
    </source>
</evidence>
<name>A0A318XFJ2_9FIRM</name>
<dbReference type="Pfam" id="PF00395">
    <property type="entry name" value="SLH"/>
    <property type="match status" value="2"/>
</dbReference>
<sequence>MKKYFKKITAYILAVFIITALAVPAFAEGTGISADNPADENATTASLRMKPLTDKYNSLTQTDLDRELARYTDTAAHWGRSYIARISALEIIAGYTDGRFGPNDKLLAGQYILMLVRTLGFKPEVPQGTPYYQPFADIALKEGLLKKGEIADYTKPMTRELAASLARRAIGTYEEVPADYFVKGSDPYPCKGDKGFFDNVYVGYQKLKMTDYTSITSSRLQDVIDCYRMGLLTGSDNKFSPKGTLTRAEASVIIVKLIDKTMRAESIPASDESFKWKNSVANNGSYDNEAEGFYENKEYTLYKGLFPMMEIWDTAKAMYDNRKLISGGKTDFLFSEGNKSFSIAYFNDNEHFSKYSNNNPYGLILPLNTVGMAVQRTQIPKGQEQSLYDNGNGWLYQISSYETDKYNKYLKSYCCELLKVWFGSEYEQAKKIHDQYLGYALNDQSWKSGVYLLNGRQIYVIGGRSESGNSFAFQVWAKGFITKETMLK</sequence>
<protein>
    <submittedName>
        <fullName evidence="4">S-layer family protein</fullName>
    </submittedName>
</protein>
<evidence type="ECO:0000259" key="3">
    <source>
        <dbReference type="PROSITE" id="PS51272"/>
    </source>
</evidence>
<dbReference type="RefSeq" id="WP_110463584.1">
    <property type="nucleotide sequence ID" value="NZ_QKMR01000033.1"/>
</dbReference>
<evidence type="ECO:0000313" key="4">
    <source>
        <dbReference type="EMBL" id="PYG84328.1"/>
    </source>
</evidence>
<dbReference type="AlphaFoldDB" id="A0A318XFJ2"/>
<organism evidence="4 5">
    <name type="scientific">Ruminiclostridium sufflavum DSM 19573</name>
    <dbReference type="NCBI Taxonomy" id="1121337"/>
    <lineage>
        <taxon>Bacteria</taxon>
        <taxon>Bacillati</taxon>
        <taxon>Bacillota</taxon>
        <taxon>Clostridia</taxon>
        <taxon>Eubacteriales</taxon>
        <taxon>Oscillospiraceae</taxon>
        <taxon>Ruminiclostridium</taxon>
    </lineage>
</organism>
<reference evidence="4 5" key="1">
    <citation type="submission" date="2018-06" db="EMBL/GenBank/DDBJ databases">
        <title>Genomic Encyclopedia of Type Strains, Phase I: the one thousand microbial genomes (KMG-I) project.</title>
        <authorList>
            <person name="Kyrpides N."/>
        </authorList>
    </citation>
    <scope>NUCLEOTIDE SEQUENCE [LARGE SCALE GENOMIC DNA]</scope>
    <source>
        <strain evidence="4 5">DSM 19573</strain>
    </source>
</reference>
<dbReference type="PROSITE" id="PS51272">
    <property type="entry name" value="SLH"/>
    <property type="match status" value="2"/>
</dbReference>
<feature type="domain" description="SLH" evidence="3">
    <location>
        <begin position="206"/>
        <end position="268"/>
    </location>
</feature>
<feature type="signal peptide" evidence="2">
    <location>
        <begin position="1"/>
        <end position="27"/>
    </location>
</feature>
<dbReference type="Proteomes" id="UP000248132">
    <property type="component" value="Unassembled WGS sequence"/>
</dbReference>
<evidence type="ECO:0000256" key="1">
    <source>
        <dbReference type="ARBA" id="ARBA00022737"/>
    </source>
</evidence>
<accession>A0A318XFJ2</accession>
<evidence type="ECO:0000256" key="2">
    <source>
        <dbReference type="SAM" id="SignalP"/>
    </source>
</evidence>
<feature type="chain" id="PRO_5016319782" evidence="2">
    <location>
        <begin position="28"/>
        <end position="488"/>
    </location>
</feature>